<organism evidence="1 2">
    <name type="scientific">Synaphobranchus kaupii</name>
    <name type="common">Kaup's arrowtooth eel</name>
    <dbReference type="NCBI Taxonomy" id="118154"/>
    <lineage>
        <taxon>Eukaryota</taxon>
        <taxon>Metazoa</taxon>
        <taxon>Chordata</taxon>
        <taxon>Craniata</taxon>
        <taxon>Vertebrata</taxon>
        <taxon>Euteleostomi</taxon>
        <taxon>Actinopterygii</taxon>
        <taxon>Neopterygii</taxon>
        <taxon>Teleostei</taxon>
        <taxon>Anguilliformes</taxon>
        <taxon>Synaphobranchidae</taxon>
        <taxon>Synaphobranchus</taxon>
    </lineage>
</organism>
<protein>
    <submittedName>
        <fullName evidence="1">Uncharacterized protein</fullName>
    </submittedName>
</protein>
<proteinExistence type="predicted"/>
<gene>
    <name evidence="1" type="ORF">SKAU_G00008970</name>
</gene>
<reference evidence="1" key="1">
    <citation type="journal article" date="2023" name="Science">
        <title>Genome structures resolve the early diversification of teleost fishes.</title>
        <authorList>
            <person name="Parey E."/>
            <person name="Louis A."/>
            <person name="Montfort J."/>
            <person name="Bouchez O."/>
            <person name="Roques C."/>
            <person name="Iampietro C."/>
            <person name="Lluch J."/>
            <person name="Castinel A."/>
            <person name="Donnadieu C."/>
            <person name="Desvignes T."/>
            <person name="Floi Bucao C."/>
            <person name="Jouanno E."/>
            <person name="Wen M."/>
            <person name="Mejri S."/>
            <person name="Dirks R."/>
            <person name="Jansen H."/>
            <person name="Henkel C."/>
            <person name="Chen W.J."/>
            <person name="Zahm M."/>
            <person name="Cabau C."/>
            <person name="Klopp C."/>
            <person name="Thompson A.W."/>
            <person name="Robinson-Rechavi M."/>
            <person name="Braasch I."/>
            <person name="Lecointre G."/>
            <person name="Bobe J."/>
            <person name="Postlethwait J.H."/>
            <person name="Berthelot C."/>
            <person name="Roest Crollius H."/>
            <person name="Guiguen Y."/>
        </authorList>
    </citation>
    <scope>NUCLEOTIDE SEQUENCE</scope>
    <source>
        <strain evidence="1">WJC10195</strain>
    </source>
</reference>
<accession>A0A9Q1G9L1</accession>
<keyword evidence="2" id="KW-1185">Reference proteome</keyword>
<dbReference type="Proteomes" id="UP001152622">
    <property type="component" value="Chromosome 1"/>
</dbReference>
<evidence type="ECO:0000313" key="1">
    <source>
        <dbReference type="EMBL" id="KAJ8380119.1"/>
    </source>
</evidence>
<comment type="caution">
    <text evidence="1">The sequence shown here is derived from an EMBL/GenBank/DDBJ whole genome shotgun (WGS) entry which is preliminary data.</text>
</comment>
<sequence>MRASEGWFSHTTAPSCPLHQKALPRTTITEHRPHCDSERRAKPRDRRMWPADFLPAARLCSLAFWFVKLAYALTAVPPPPPLRNVSHGSGTHSLDGACGRVALQFGVCGIGPGLSEPTWGKQIDLREDRGQAGLIAATMVSPDEPLM</sequence>
<dbReference type="OrthoDB" id="10558147at2759"/>
<name>A0A9Q1G9L1_SYNKA</name>
<evidence type="ECO:0000313" key="2">
    <source>
        <dbReference type="Proteomes" id="UP001152622"/>
    </source>
</evidence>
<dbReference type="EMBL" id="JAINUF010000001">
    <property type="protein sequence ID" value="KAJ8380119.1"/>
    <property type="molecule type" value="Genomic_DNA"/>
</dbReference>
<dbReference type="AlphaFoldDB" id="A0A9Q1G9L1"/>